<dbReference type="Proteomes" id="UP000029409">
    <property type="component" value="Chromosome"/>
</dbReference>
<gene>
    <name evidence="2" type="ORF">PDUR_04095</name>
</gene>
<reference evidence="2 3" key="1">
    <citation type="submission" date="2014-08" db="EMBL/GenBank/DDBJ databases">
        <title>Comparative genomics of the Paenibacillus odorifer group.</title>
        <authorList>
            <person name="den Bakker H.C."/>
            <person name="Tsai Y.-C."/>
            <person name="Martin N."/>
            <person name="Korlach J."/>
            <person name="Wiedmann M."/>
        </authorList>
    </citation>
    <scope>NUCLEOTIDE SEQUENCE [LARGE SCALE GENOMIC DNA]</scope>
    <source>
        <strain evidence="2 3">DSM 1735</strain>
    </source>
</reference>
<dbReference type="OrthoDB" id="2512888at2"/>
<keyword evidence="3" id="KW-1185">Reference proteome</keyword>
<evidence type="ECO:0000313" key="2">
    <source>
        <dbReference type="EMBL" id="AIQ11267.1"/>
    </source>
</evidence>
<proteinExistence type="predicted"/>
<evidence type="ECO:0000256" key="1">
    <source>
        <dbReference type="ARBA" id="ARBA00022737"/>
    </source>
</evidence>
<keyword evidence="1" id="KW-0677">Repeat</keyword>
<dbReference type="Pfam" id="PF00805">
    <property type="entry name" value="Pentapeptide"/>
    <property type="match status" value="2"/>
</dbReference>
<dbReference type="eggNOG" id="COG1357">
    <property type="taxonomic scope" value="Bacteria"/>
</dbReference>
<accession>A0A089HJJ6</accession>
<evidence type="ECO:0008006" key="4">
    <source>
        <dbReference type="Google" id="ProtNLM"/>
    </source>
</evidence>
<dbReference type="EMBL" id="CP009288">
    <property type="protein sequence ID" value="AIQ11267.1"/>
    <property type="molecule type" value="Genomic_DNA"/>
</dbReference>
<protein>
    <recommendedName>
        <fullName evidence="4">Pentapeptide repeat-containing protein</fullName>
    </recommendedName>
</protein>
<dbReference type="PANTHER" id="PTHR47485:SF1">
    <property type="entry name" value="THYLAKOID LUMENAL 17.4 KDA PROTEIN, CHLOROPLASTIC"/>
    <property type="match status" value="1"/>
</dbReference>
<dbReference type="SUPFAM" id="SSF141571">
    <property type="entry name" value="Pentapeptide repeat-like"/>
    <property type="match status" value="1"/>
</dbReference>
<dbReference type="AlphaFoldDB" id="A0A089HJJ6"/>
<evidence type="ECO:0000313" key="3">
    <source>
        <dbReference type="Proteomes" id="UP000029409"/>
    </source>
</evidence>
<dbReference type="PANTHER" id="PTHR47485">
    <property type="entry name" value="THYLAKOID LUMENAL 17.4 KDA PROTEIN, CHLOROPLASTIC"/>
    <property type="match status" value="1"/>
</dbReference>
<name>A0A089HJJ6_PAEDU</name>
<dbReference type="KEGG" id="pdu:PDUR_04095"/>
<dbReference type="STRING" id="44251.PDUR_04095"/>
<dbReference type="InterPro" id="IPR001646">
    <property type="entry name" value="5peptide_repeat"/>
</dbReference>
<sequence>MHDMEIWNLFIEEDVMPQRNQQIKSLHNYYVRHKKQIVDQLVPLFDRFCQNVQLLQQEGHVQKCTCIHISLLRTSLNEGRPVYMLEASGRDTDSSVQLTPFRYDAGWIYGFADAWDQACEEKRKRYMSRIQRHSFEAWKTEQLYPFHVYMVHAVRYAMDTIRQLVSFQSIEKDSHFEVRVGEYRDHEVSESVYRVNERQRTSITCKGWLENRLDQEYIYEHIARVDLSHGHYEGIDLNYARFEEVTLTGSHFAGSRMLGTRFERCVCDQADFTESLLVDADFRDCDLTYAKFDRVLGDRDMVIEAHGLVFGLNGVQFQRANLTRASFRDAKIAGDFTEAELEEADFTGADLTGSRMLERDAFRVALTKEQRETITWVEDLRHE</sequence>
<dbReference type="Gene3D" id="2.160.20.80">
    <property type="entry name" value="E3 ubiquitin-protein ligase SopA"/>
    <property type="match status" value="1"/>
</dbReference>
<organism evidence="2 3">
    <name type="scientific">Paenibacillus durus</name>
    <name type="common">Paenibacillus azotofixans</name>
    <dbReference type="NCBI Taxonomy" id="44251"/>
    <lineage>
        <taxon>Bacteria</taxon>
        <taxon>Bacillati</taxon>
        <taxon>Bacillota</taxon>
        <taxon>Bacilli</taxon>
        <taxon>Bacillales</taxon>
        <taxon>Paenibacillaceae</taxon>
        <taxon>Paenibacillus</taxon>
    </lineage>
</organism>